<dbReference type="EMBL" id="KV907500">
    <property type="protein sequence ID" value="OOF95054.1"/>
    <property type="molecule type" value="Genomic_DNA"/>
</dbReference>
<sequence>MPIVPRRSRRRGLKTGGRWTEDEKQNLWRLRSQHLTLPWERFRQQFFANRSRNALQKAYSIMGLEKKRSSNMTNTPKIQGRVVKRPVSDQQDEDHSVKETKTTAGIPFEKGLVEETDESESTDESSGSDSNSDSEEETLQGPAVNDQEVSPNDETGPGDETINGDEIHPHREENIAKIDSHQMNTSKTASPISDKNPSDKQITEEKDDVINSHKNPKVSNPETENILLHIPPQIQFLESIGSTYRMMQFKARDLDRVRKALQEEVDTLKQLNETKENKISALQEDVRNHLQTTRRLQQDEKRHQDEIAQQRSENQILSSRIAVLEKKLVITQSESKCETCARVRELTSRTT</sequence>
<protein>
    <submittedName>
        <fullName evidence="4">Uncharacterized protein</fullName>
    </submittedName>
</protein>
<organism evidence="4 5">
    <name type="scientific">Aspergillus carbonarius (strain ITEM 5010)</name>
    <dbReference type="NCBI Taxonomy" id="602072"/>
    <lineage>
        <taxon>Eukaryota</taxon>
        <taxon>Fungi</taxon>
        <taxon>Dikarya</taxon>
        <taxon>Ascomycota</taxon>
        <taxon>Pezizomycotina</taxon>
        <taxon>Eurotiomycetes</taxon>
        <taxon>Eurotiomycetidae</taxon>
        <taxon>Eurotiales</taxon>
        <taxon>Aspergillaceae</taxon>
        <taxon>Aspergillus</taxon>
        <taxon>Aspergillus subgen. Circumdati</taxon>
    </lineage>
</organism>
<feature type="compositionally biased region" description="Basic and acidic residues" evidence="2">
    <location>
        <begin position="165"/>
        <end position="180"/>
    </location>
</feature>
<keyword evidence="5" id="KW-1185">Reference proteome</keyword>
<dbReference type="EMBL" id="KV907500">
    <property type="protein sequence ID" value="OOF95121.1"/>
    <property type="molecule type" value="Genomic_DNA"/>
</dbReference>
<proteinExistence type="predicted"/>
<gene>
    <name evidence="4" type="ORF">ASPCADRAFT_130608</name>
    <name evidence="3" type="ORF">ASPCADRAFT_207596</name>
</gene>
<evidence type="ECO:0000313" key="4">
    <source>
        <dbReference type="EMBL" id="OOF95121.1"/>
    </source>
</evidence>
<feature type="compositionally biased region" description="Acidic residues" evidence="2">
    <location>
        <begin position="114"/>
        <end position="123"/>
    </location>
</feature>
<dbReference type="VEuPathDB" id="FungiDB:ASPCADRAFT_207596"/>
<dbReference type="OrthoDB" id="4508198at2759"/>
<dbReference type="Proteomes" id="UP000188318">
    <property type="component" value="Unassembled WGS sequence"/>
</dbReference>
<evidence type="ECO:0000313" key="5">
    <source>
        <dbReference type="Proteomes" id="UP000188318"/>
    </source>
</evidence>
<evidence type="ECO:0000256" key="1">
    <source>
        <dbReference type="SAM" id="Coils"/>
    </source>
</evidence>
<dbReference type="VEuPathDB" id="FungiDB:ASPCADRAFT_130608"/>
<dbReference type="OMA" id="MALTKAY"/>
<feature type="coiled-coil region" evidence="1">
    <location>
        <begin position="251"/>
        <end position="327"/>
    </location>
</feature>
<feature type="compositionally biased region" description="Polar residues" evidence="2">
    <location>
        <begin position="181"/>
        <end position="195"/>
    </location>
</feature>
<keyword evidence="1" id="KW-0175">Coiled coil</keyword>
<reference evidence="5" key="2">
    <citation type="journal article" date="2017" name="Genome Biol.">
        <title>Comparative genomics reveals high biological diversity and specific adaptations in the industrially and medically important fungal genus Aspergillus.</title>
        <authorList>
            <person name="de Vries R.P."/>
            <person name="Riley R."/>
            <person name="Wiebenga A."/>
            <person name="Aguilar-Osorio G."/>
            <person name="Amillis S."/>
            <person name="Uchima C.A."/>
            <person name="Anderluh G."/>
            <person name="Asadollahi M."/>
            <person name="Askin M."/>
            <person name="Barry K."/>
            <person name="Battaglia E."/>
            <person name="Bayram O."/>
            <person name="Benocci T."/>
            <person name="Braus-Stromeyer S.A."/>
            <person name="Caldana C."/>
            <person name="Canovas D."/>
            <person name="Cerqueira G.C."/>
            <person name="Chen F."/>
            <person name="Chen W."/>
            <person name="Choi C."/>
            <person name="Clum A."/>
            <person name="Dos Santos R.A."/>
            <person name="Damasio A.R."/>
            <person name="Diallinas G."/>
            <person name="Emri T."/>
            <person name="Fekete E."/>
            <person name="Flipphi M."/>
            <person name="Freyberg S."/>
            <person name="Gallo A."/>
            <person name="Gournas C."/>
            <person name="Habgood R."/>
            <person name="Hainaut M."/>
            <person name="Harispe M.L."/>
            <person name="Henrissat B."/>
            <person name="Hilden K.S."/>
            <person name="Hope R."/>
            <person name="Hossain A."/>
            <person name="Karabika E."/>
            <person name="Karaffa L."/>
            <person name="Karanyi Z."/>
            <person name="Krasevec N."/>
            <person name="Kuo A."/>
            <person name="Kusch H."/>
            <person name="LaButti K."/>
            <person name="Lagendijk E.L."/>
            <person name="Lapidus A."/>
            <person name="Levasseur A."/>
            <person name="Lindquist E."/>
            <person name="Lipzen A."/>
            <person name="Logrieco A.F."/>
            <person name="MacCabe A."/>
            <person name="Maekelae M.R."/>
            <person name="Malavazi I."/>
            <person name="Melin P."/>
            <person name="Meyer V."/>
            <person name="Mielnichuk N."/>
            <person name="Miskei M."/>
            <person name="Molnar A.P."/>
            <person name="Mule G."/>
            <person name="Ngan C.Y."/>
            <person name="Orejas M."/>
            <person name="Orosz E."/>
            <person name="Ouedraogo J.P."/>
            <person name="Overkamp K.M."/>
            <person name="Park H.-S."/>
            <person name="Perrone G."/>
            <person name="Piumi F."/>
            <person name="Punt P.J."/>
            <person name="Ram A.F."/>
            <person name="Ramon A."/>
            <person name="Rauscher S."/>
            <person name="Record E."/>
            <person name="Riano-Pachon D.M."/>
            <person name="Robert V."/>
            <person name="Roehrig J."/>
            <person name="Ruller R."/>
            <person name="Salamov A."/>
            <person name="Salih N.S."/>
            <person name="Samson R.A."/>
            <person name="Sandor E."/>
            <person name="Sanguinetti M."/>
            <person name="Schuetze T."/>
            <person name="Sepcic K."/>
            <person name="Shelest E."/>
            <person name="Sherlock G."/>
            <person name="Sophianopoulou V."/>
            <person name="Squina F.M."/>
            <person name="Sun H."/>
            <person name="Susca A."/>
            <person name="Todd R.B."/>
            <person name="Tsang A."/>
            <person name="Unkles S.E."/>
            <person name="van de Wiele N."/>
            <person name="van Rossen-Uffink D."/>
            <person name="Oliveira J.V."/>
            <person name="Vesth T.C."/>
            <person name="Visser J."/>
            <person name="Yu J.-H."/>
            <person name="Zhou M."/>
            <person name="Andersen M.R."/>
            <person name="Archer D.B."/>
            <person name="Baker S.E."/>
            <person name="Benoit I."/>
            <person name="Brakhage A.A."/>
            <person name="Braus G.H."/>
            <person name="Fischer R."/>
            <person name="Frisvad J.C."/>
            <person name="Goldman G.H."/>
            <person name="Houbraken J."/>
            <person name="Oakley B."/>
            <person name="Pocsi I."/>
            <person name="Scazzocchio C."/>
            <person name="Seiboth B."/>
            <person name="vanKuyk P.A."/>
            <person name="Wortman J."/>
            <person name="Dyer P.S."/>
            <person name="Grigoriev I.V."/>
        </authorList>
    </citation>
    <scope>NUCLEOTIDE SEQUENCE [LARGE SCALE GENOMIC DNA]</scope>
    <source>
        <strain evidence="5">ITEM 5010</strain>
    </source>
</reference>
<evidence type="ECO:0000256" key="2">
    <source>
        <dbReference type="SAM" id="MobiDB-lite"/>
    </source>
</evidence>
<dbReference type="AlphaFoldDB" id="A0A1R3RKW1"/>
<reference evidence="4" key="1">
    <citation type="submission" date="2016-12" db="EMBL/GenBank/DDBJ databases">
        <authorList>
            <consortium name="DOE Joint Genome Institute"/>
            <person name="Riley R."/>
            <person name="Kuo A."/>
            <person name="Sun H."/>
            <person name="Pangilinan J."/>
            <person name="Culley D."/>
            <person name="Salamov A."/>
            <person name="Magnuson J."/>
            <person name="Bruno K."/>
            <person name="Henrissat B."/>
            <person name="Berka R."/>
            <person name="Tsang A."/>
            <person name="Barry K."/>
            <person name="lapidus A."/>
            <person name="Martin J."/>
            <person name="Lindquist E."/>
            <person name="Wang Z."/>
            <person name="Baker S."/>
            <person name="Grigoriev I."/>
            <person name="Nordberg H.P."/>
            <person name="Cantor M.N."/>
            <person name="Hua S.X."/>
        </authorList>
    </citation>
    <scope>NUCLEOTIDE SEQUENCE [LARGE SCALE GENOMIC DNA]</scope>
    <source>
        <strain evidence="4">ITEM 5010</strain>
    </source>
</reference>
<evidence type="ECO:0000313" key="3">
    <source>
        <dbReference type="EMBL" id="OOF95054.1"/>
    </source>
</evidence>
<feature type="region of interest" description="Disordered" evidence="2">
    <location>
        <begin position="66"/>
        <end position="221"/>
    </location>
</feature>
<accession>A0A1R3RKW1</accession>
<feature type="compositionally biased region" description="Basic and acidic residues" evidence="2">
    <location>
        <begin position="196"/>
        <end position="211"/>
    </location>
</feature>
<name>A0A1R3RKW1_ASPC5</name>